<dbReference type="GO" id="GO:0022857">
    <property type="term" value="F:transmembrane transporter activity"/>
    <property type="evidence" value="ECO:0007669"/>
    <property type="project" value="InterPro"/>
</dbReference>
<dbReference type="AlphaFoldDB" id="A0A1I6TFD0"/>
<dbReference type="Proteomes" id="UP000199392">
    <property type="component" value="Unassembled WGS sequence"/>
</dbReference>
<dbReference type="PANTHER" id="PTHR30472">
    <property type="entry name" value="FERRIC ENTEROBACTIN TRANSPORT SYSTEM PERMEASE PROTEIN"/>
    <property type="match status" value="1"/>
</dbReference>
<keyword evidence="5 8" id="KW-0812">Transmembrane</keyword>
<evidence type="ECO:0000256" key="3">
    <source>
        <dbReference type="ARBA" id="ARBA00022448"/>
    </source>
</evidence>
<evidence type="ECO:0000256" key="8">
    <source>
        <dbReference type="SAM" id="Phobius"/>
    </source>
</evidence>
<dbReference type="GO" id="GO:0033214">
    <property type="term" value="P:siderophore-iron import into cell"/>
    <property type="evidence" value="ECO:0007669"/>
    <property type="project" value="TreeGrafter"/>
</dbReference>
<dbReference type="OrthoDB" id="9811975at2"/>
<dbReference type="InterPro" id="IPR037294">
    <property type="entry name" value="ABC_BtuC-like"/>
</dbReference>
<accession>A0A1I6TFD0</accession>
<dbReference type="CDD" id="cd06550">
    <property type="entry name" value="TM_ABC_iron-siderophores_like"/>
    <property type="match status" value="1"/>
</dbReference>
<evidence type="ECO:0000256" key="4">
    <source>
        <dbReference type="ARBA" id="ARBA00022475"/>
    </source>
</evidence>
<proteinExistence type="inferred from homology"/>
<dbReference type="STRING" id="311180.SAMN04488050_10624"/>
<evidence type="ECO:0000256" key="7">
    <source>
        <dbReference type="ARBA" id="ARBA00023136"/>
    </source>
</evidence>
<reference evidence="10" key="1">
    <citation type="submission" date="2016-10" db="EMBL/GenBank/DDBJ databases">
        <authorList>
            <person name="Varghese N."/>
            <person name="Submissions S."/>
        </authorList>
    </citation>
    <scope>NUCLEOTIDE SEQUENCE [LARGE SCALE GENOMIC DNA]</scope>
    <source>
        <strain evidence="10">DSM 26894</strain>
    </source>
</reference>
<keyword evidence="7 8" id="KW-0472">Membrane</keyword>
<sequence length="328" mass="32887">MLRLLGLLALLALALVLALSVGARPVTPAVALEALRAYDPTNPDHVTMVAIRLPRLAAGLIAGGALGIAGTVMQVMTRNPLADPGLLGVNSGAAFALLIGATAFGAAGEASVALLTFPGAALASALVFILGGGLRGDVGPVRLTLAGAALNALLLSLVTAIVLVRQDTLDMFRFWVAGSLTQAASRPLAEMALIAAGGGIFALAVAPQIEALSLGSALSRGLGTKPRRVQAAALAVVTLCTGAAVAVAGPIAFLGLMVPPLARLIAGHSLRRELIASALLGAALLLFADTLGRVVMPPSEVRAGVMTALIGGPMFLWVARRLRPGATA</sequence>
<feature type="transmembrane region" description="Helical" evidence="8">
    <location>
        <begin position="143"/>
        <end position="164"/>
    </location>
</feature>
<evidence type="ECO:0000313" key="10">
    <source>
        <dbReference type="Proteomes" id="UP000199392"/>
    </source>
</evidence>
<feature type="transmembrane region" description="Helical" evidence="8">
    <location>
        <begin position="112"/>
        <end position="131"/>
    </location>
</feature>
<keyword evidence="10" id="KW-1185">Reference proteome</keyword>
<dbReference type="PANTHER" id="PTHR30472:SF1">
    <property type="entry name" value="FE(3+) DICITRATE TRANSPORT SYSTEM PERMEASE PROTEIN FECC-RELATED"/>
    <property type="match status" value="1"/>
</dbReference>
<evidence type="ECO:0000256" key="2">
    <source>
        <dbReference type="ARBA" id="ARBA00007935"/>
    </source>
</evidence>
<evidence type="ECO:0000256" key="1">
    <source>
        <dbReference type="ARBA" id="ARBA00004651"/>
    </source>
</evidence>
<feature type="transmembrane region" description="Helical" evidence="8">
    <location>
        <begin position="274"/>
        <end position="295"/>
    </location>
</feature>
<evidence type="ECO:0000313" key="9">
    <source>
        <dbReference type="EMBL" id="SFS87818.1"/>
    </source>
</evidence>
<keyword evidence="6 8" id="KW-1133">Transmembrane helix</keyword>
<feature type="transmembrane region" description="Helical" evidence="8">
    <location>
        <begin position="231"/>
        <end position="262"/>
    </location>
</feature>
<dbReference type="EMBL" id="FOZW01000006">
    <property type="protein sequence ID" value="SFS87818.1"/>
    <property type="molecule type" value="Genomic_DNA"/>
</dbReference>
<dbReference type="SUPFAM" id="SSF81345">
    <property type="entry name" value="ABC transporter involved in vitamin B12 uptake, BtuC"/>
    <property type="match status" value="1"/>
</dbReference>
<gene>
    <name evidence="9" type="ORF">SAMN04488050_10624</name>
</gene>
<organism evidence="9 10">
    <name type="scientific">Alloyangia pacifica</name>
    <dbReference type="NCBI Taxonomy" id="311180"/>
    <lineage>
        <taxon>Bacteria</taxon>
        <taxon>Pseudomonadati</taxon>
        <taxon>Pseudomonadota</taxon>
        <taxon>Alphaproteobacteria</taxon>
        <taxon>Rhodobacterales</taxon>
        <taxon>Roseobacteraceae</taxon>
        <taxon>Alloyangia</taxon>
    </lineage>
</organism>
<feature type="transmembrane region" description="Helical" evidence="8">
    <location>
        <begin position="85"/>
        <end position="106"/>
    </location>
</feature>
<dbReference type="Gene3D" id="1.10.3470.10">
    <property type="entry name" value="ABC transporter involved in vitamin B12 uptake, BtuC"/>
    <property type="match status" value="1"/>
</dbReference>
<evidence type="ECO:0000256" key="6">
    <source>
        <dbReference type="ARBA" id="ARBA00022989"/>
    </source>
</evidence>
<dbReference type="Pfam" id="PF01032">
    <property type="entry name" value="FecCD"/>
    <property type="match status" value="1"/>
</dbReference>
<dbReference type="InterPro" id="IPR000522">
    <property type="entry name" value="ABC_transptr_permease_BtuC"/>
</dbReference>
<feature type="transmembrane region" description="Helical" evidence="8">
    <location>
        <begin position="55"/>
        <end position="73"/>
    </location>
</feature>
<keyword evidence="4" id="KW-1003">Cell membrane</keyword>
<protein>
    <submittedName>
        <fullName evidence="9">Iron complex transport system permease protein</fullName>
    </submittedName>
</protein>
<comment type="similarity">
    <text evidence="2">Belongs to the binding-protein-dependent transport system permease family. FecCD subfamily.</text>
</comment>
<dbReference type="RefSeq" id="WP_092425420.1">
    <property type="nucleotide sequence ID" value="NZ_FNCL01000006.1"/>
</dbReference>
<comment type="subcellular location">
    <subcellularLocation>
        <location evidence="1">Cell membrane</location>
        <topology evidence="1">Multi-pass membrane protein</topology>
    </subcellularLocation>
</comment>
<name>A0A1I6TFD0_9RHOB</name>
<keyword evidence="3" id="KW-0813">Transport</keyword>
<evidence type="ECO:0000256" key="5">
    <source>
        <dbReference type="ARBA" id="ARBA00022692"/>
    </source>
</evidence>
<dbReference type="GO" id="GO:0005886">
    <property type="term" value="C:plasma membrane"/>
    <property type="evidence" value="ECO:0007669"/>
    <property type="project" value="UniProtKB-SubCell"/>
</dbReference>